<dbReference type="EMBL" id="CP049933">
    <property type="protein sequence ID" value="QIM18893.1"/>
    <property type="molecule type" value="Genomic_DNA"/>
</dbReference>
<keyword evidence="1" id="KW-1133">Transmembrane helix</keyword>
<feature type="transmembrane region" description="Helical" evidence="1">
    <location>
        <begin position="192"/>
        <end position="211"/>
    </location>
</feature>
<feature type="transmembrane region" description="Helical" evidence="1">
    <location>
        <begin position="88"/>
        <end position="108"/>
    </location>
</feature>
<proteinExistence type="predicted"/>
<protein>
    <submittedName>
        <fullName evidence="2">Uncharacterized protein</fullName>
    </submittedName>
</protein>
<keyword evidence="1" id="KW-0472">Membrane</keyword>
<evidence type="ECO:0000256" key="1">
    <source>
        <dbReference type="SAM" id="Phobius"/>
    </source>
</evidence>
<organism evidence="2 3">
    <name type="scientific">Leucobacter coleopterorum</name>
    <dbReference type="NCBI Taxonomy" id="2714933"/>
    <lineage>
        <taxon>Bacteria</taxon>
        <taxon>Bacillati</taxon>
        <taxon>Actinomycetota</taxon>
        <taxon>Actinomycetes</taxon>
        <taxon>Micrococcales</taxon>
        <taxon>Microbacteriaceae</taxon>
        <taxon>Leucobacter</taxon>
    </lineage>
</organism>
<feature type="transmembrane region" description="Helical" evidence="1">
    <location>
        <begin position="6"/>
        <end position="24"/>
    </location>
</feature>
<dbReference type="Proteomes" id="UP000503441">
    <property type="component" value="Chromosome"/>
</dbReference>
<reference evidence="2 3" key="1">
    <citation type="submission" date="2020-03" db="EMBL/GenBank/DDBJ databases">
        <title>Leucobacter sp. nov., isolated from beetles.</title>
        <authorList>
            <person name="Hyun D.-W."/>
            <person name="Bae J.-W."/>
        </authorList>
    </citation>
    <scope>NUCLEOTIDE SEQUENCE [LARGE SCALE GENOMIC DNA]</scope>
    <source>
        <strain evidence="2 3">HDW9A</strain>
    </source>
</reference>
<keyword evidence="3" id="KW-1185">Reference proteome</keyword>
<evidence type="ECO:0000313" key="3">
    <source>
        <dbReference type="Proteomes" id="UP000503441"/>
    </source>
</evidence>
<accession>A0ABX6JZ58</accession>
<keyword evidence="1" id="KW-0812">Transmembrane</keyword>
<evidence type="ECO:0000313" key="2">
    <source>
        <dbReference type="EMBL" id="QIM18893.1"/>
    </source>
</evidence>
<feature type="transmembrane region" description="Helical" evidence="1">
    <location>
        <begin position="45"/>
        <end position="68"/>
    </location>
</feature>
<gene>
    <name evidence="2" type="ORF">G7066_10380</name>
</gene>
<sequence>MFTMFPMEVALTLGVIFFVISWVYPRSLVALPGGEHVDRRRLGTLVWAGIAGPLFVVAVATVTTTIAYSYGFPDPSGFAGWWRRPAPLLAAALVVAVAAVALRGEVLPTPTERAISPRRRWWSFTSPPLLWGTASIAALLALTTTWQIAIGRSAPPGANQFGMAPVESDLPVFMALYGDYGFIPGAGWPNHLPTLIVLLLTAAVFSFTLGADANRAIFARSTAVEVRREREATARLLTLITLGGLAATLGAVWSFTGFIGEIIIMMESHDGSNNYLGGDVAQAVVGTSYQGIAPFMHKGGYLVQGLGVALLLRVTVDTMRSWVGIRSDQRRRASEAREAADSGVNR</sequence>
<name>A0ABX6JZ58_9MICO</name>
<feature type="transmembrane region" description="Helical" evidence="1">
    <location>
        <begin position="129"/>
        <end position="149"/>
    </location>
</feature>
<feature type="transmembrane region" description="Helical" evidence="1">
    <location>
        <begin position="236"/>
        <end position="266"/>
    </location>
</feature>
<dbReference type="RefSeq" id="WP_166330925.1">
    <property type="nucleotide sequence ID" value="NZ_CP049933.1"/>
</dbReference>